<feature type="coiled-coil region" evidence="1">
    <location>
        <begin position="92"/>
        <end position="140"/>
    </location>
</feature>
<gene>
    <name evidence="2" type="ORF">LOD99_11662</name>
</gene>
<comment type="caution">
    <text evidence="2">The sequence shown here is derived from an EMBL/GenBank/DDBJ whole genome shotgun (WGS) entry which is preliminary data.</text>
</comment>
<organism evidence="2 3">
    <name type="scientific">Oopsacas minuta</name>
    <dbReference type="NCBI Taxonomy" id="111878"/>
    <lineage>
        <taxon>Eukaryota</taxon>
        <taxon>Metazoa</taxon>
        <taxon>Porifera</taxon>
        <taxon>Hexactinellida</taxon>
        <taxon>Hexasterophora</taxon>
        <taxon>Lyssacinosida</taxon>
        <taxon>Leucopsacidae</taxon>
        <taxon>Oopsacas</taxon>
    </lineage>
</organism>
<dbReference type="Proteomes" id="UP001165289">
    <property type="component" value="Unassembled WGS sequence"/>
</dbReference>
<proteinExistence type="predicted"/>
<protein>
    <submittedName>
        <fullName evidence="2">Uncharacterized protein</fullName>
    </submittedName>
</protein>
<sequence length="295" mass="34803">MDPNESTSSLKLSQPRTNSFHSIFRDQQIQLKRLQQELYTLRQHNTQLTVENAQLKLSLTSQKKLLETKEITHKQRYNSAPFSSDVQFVPGIVSYEKHIQTLQRDKQCLNVELDTARRHLSNVTEAVDMLELQIDKIHREYRTKLILLSQQHSSDSIEDIVKDIRGSYSQQLYDLRDRNKVYRAHVSKLRNTEKELRIQQTLLEHSTRSCLFNQSCIDACLSVVRHIESCIDTVSSDIQLLKACELLRQTLAKFLPELFDKYNNELDCSVREYHQSELLQQYDHLIEEIKSYKHW</sequence>
<dbReference type="EMBL" id="JAKMXF010000321">
    <property type="protein sequence ID" value="KAI6649296.1"/>
    <property type="molecule type" value="Genomic_DNA"/>
</dbReference>
<dbReference type="AlphaFoldDB" id="A0AAV7JKJ5"/>
<keyword evidence="3" id="KW-1185">Reference proteome</keyword>
<keyword evidence="1" id="KW-0175">Coiled coil</keyword>
<evidence type="ECO:0000313" key="2">
    <source>
        <dbReference type="EMBL" id="KAI6649296.1"/>
    </source>
</evidence>
<evidence type="ECO:0000256" key="1">
    <source>
        <dbReference type="SAM" id="Coils"/>
    </source>
</evidence>
<name>A0AAV7JKJ5_9METZ</name>
<reference evidence="2 3" key="1">
    <citation type="journal article" date="2023" name="BMC Biol.">
        <title>The compact genome of the sponge Oopsacas minuta (Hexactinellida) is lacking key metazoan core genes.</title>
        <authorList>
            <person name="Santini S."/>
            <person name="Schenkelaars Q."/>
            <person name="Jourda C."/>
            <person name="Duchesne M."/>
            <person name="Belahbib H."/>
            <person name="Rocher C."/>
            <person name="Selva M."/>
            <person name="Riesgo A."/>
            <person name="Vervoort M."/>
            <person name="Leys S.P."/>
            <person name="Kodjabachian L."/>
            <person name="Le Bivic A."/>
            <person name="Borchiellini C."/>
            <person name="Claverie J.M."/>
            <person name="Renard E."/>
        </authorList>
    </citation>
    <scope>NUCLEOTIDE SEQUENCE [LARGE SCALE GENOMIC DNA]</scope>
    <source>
        <strain evidence="2">SPO-2</strain>
    </source>
</reference>
<accession>A0AAV7JKJ5</accession>
<evidence type="ECO:0000313" key="3">
    <source>
        <dbReference type="Proteomes" id="UP001165289"/>
    </source>
</evidence>